<proteinExistence type="predicted"/>
<dbReference type="Gene3D" id="3.40.50.300">
    <property type="entry name" value="P-loop containing nucleotide triphosphate hydrolases"/>
    <property type="match status" value="1"/>
</dbReference>
<dbReference type="PROSITE" id="PS50893">
    <property type="entry name" value="ABC_TRANSPORTER_2"/>
    <property type="match status" value="1"/>
</dbReference>
<dbReference type="RefSeq" id="WP_042406185.1">
    <property type="nucleotide sequence ID" value="NZ_CBYN010000030.1"/>
</dbReference>
<protein>
    <submittedName>
        <fullName evidence="11">Siderophore transport system ATP-binding protein YusV</fullName>
    </submittedName>
</protein>
<comment type="subcellular location">
    <subcellularLocation>
        <location evidence="1">Cell membrane</location>
        <topology evidence="1">Peripheral membrane protein</topology>
    </subcellularLocation>
</comment>
<evidence type="ECO:0000256" key="7">
    <source>
        <dbReference type="ARBA" id="ARBA00023004"/>
    </source>
</evidence>
<keyword evidence="3" id="KW-1003">Cell membrane</keyword>
<dbReference type="PANTHER" id="PTHR42771">
    <property type="entry name" value="IRON(3+)-HYDROXAMATE IMPORT ATP-BINDING PROTEIN FHUC"/>
    <property type="match status" value="1"/>
</dbReference>
<evidence type="ECO:0000256" key="6">
    <source>
        <dbReference type="ARBA" id="ARBA00022840"/>
    </source>
</evidence>
<dbReference type="PROSITE" id="PS00211">
    <property type="entry name" value="ABC_TRANSPORTER_1"/>
    <property type="match status" value="1"/>
</dbReference>
<accession>A0ABY7UMJ8</accession>
<name>A0ABY7UMJ8_9CORY</name>
<evidence type="ECO:0000259" key="10">
    <source>
        <dbReference type="PROSITE" id="PS50893"/>
    </source>
</evidence>
<keyword evidence="12" id="KW-1185">Reference proteome</keyword>
<dbReference type="SUPFAM" id="SSF52540">
    <property type="entry name" value="P-loop containing nucleoside triphosphate hydrolases"/>
    <property type="match status" value="1"/>
</dbReference>
<evidence type="ECO:0000256" key="4">
    <source>
        <dbReference type="ARBA" id="ARBA00022496"/>
    </source>
</evidence>
<dbReference type="InterPro" id="IPR027417">
    <property type="entry name" value="P-loop_NTPase"/>
</dbReference>
<dbReference type="CDD" id="cd03214">
    <property type="entry name" value="ABC_Iron-Siderophores_B12_Hemin"/>
    <property type="match status" value="1"/>
</dbReference>
<dbReference type="PANTHER" id="PTHR42771:SF2">
    <property type="entry name" value="IRON(3+)-HYDROXAMATE IMPORT ATP-BINDING PROTEIN FHUC"/>
    <property type="match status" value="1"/>
</dbReference>
<sequence>MTSPIPQSSADQPNTTSSVVASSVTVGYGQRTIIRDLNATFPAGKITTIVGPNGCGKSTLLRAMSGLLDLDTGTVYVNGQDISAIKRKDVARKLAVLPQSPVAPEGLLVSDLVARGRHPHQAWFRQWSSTDEEAVFAALSQTGSADLASRTLDELSGGQRQRAWISMVLAQNTDILFLDEPTTYLDLATSVDILELVDSLRQKLGRTVVMVLHDLNLAVRYSDYLVVMKEGQVIASGAPADIITAELLQQAFDLRARVIEDPETGDPLIVPLRMKRPGFSSSLS</sequence>
<keyword evidence="5" id="KW-0547">Nucleotide-binding</keyword>
<dbReference type="EMBL" id="CP063194">
    <property type="protein sequence ID" value="WCZ39923.1"/>
    <property type="molecule type" value="Genomic_DNA"/>
</dbReference>
<dbReference type="InterPro" id="IPR051535">
    <property type="entry name" value="Siderophore_ABC-ATPase"/>
</dbReference>
<dbReference type="SMART" id="SM00382">
    <property type="entry name" value="AAA"/>
    <property type="match status" value="1"/>
</dbReference>
<dbReference type="InterPro" id="IPR003439">
    <property type="entry name" value="ABC_transporter-like_ATP-bd"/>
</dbReference>
<dbReference type="Pfam" id="PF00005">
    <property type="entry name" value="ABC_tran"/>
    <property type="match status" value="1"/>
</dbReference>
<keyword evidence="4" id="KW-0410">Iron transport</keyword>
<dbReference type="GO" id="GO:0005524">
    <property type="term" value="F:ATP binding"/>
    <property type="evidence" value="ECO:0007669"/>
    <property type="project" value="UniProtKB-KW"/>
</dbReference>
<organism evidence="11 12">
    <name type="scientific">Corynebacterium jeddahense</name>
    <dbReference type="NCBI Taxonomy" id="1414719"/>
    <lineage>
        <taxon>Bacteria</taxon>
        <taxon>Bacillati</taxon>
        <taxon>Actinomycetota</taxon>
        <taxon>Actinomycetes</taxon>
        <taxon>Mycobacteriales</taxon>
        <taxon>Corynebacteriaceae</taxon>
        <taxon>Corynebacterium</taxon>
    </lineage>
</organism>
<evidence type="ECO:0000313" key="11">
    <source>
        <dbReference type="EMBL" id="WCZ39923.1"/>
    </source>
</evidence>
<evidence type="ECO:0000256" key="1">
    <source>
        <dbReference type="ARBA" id="ARBA00004202"/>
    </source>
</evidence>
<gene>
    <name evidence="11" type="primary">yusV3</name>
    <name evidence="11" type="ORF">CJEDD_11785</name>
</gene>
<keyword evidence="8" id="KW-0406">Ion transport</keyword>
<keyword evidence="9" id="KW-0472">Membrane</keyword>
<reference evidence="11 12" key="1">
    <citation type="submission" date="2020-10" db="EMBL/GenBank/DDBJ databases">
        <title>Complete genome sequence of Corynebacterium jeddahense DSM 45997, type strain of Corynebacterium jeddahense.</title>
        <authorList>
            <person name="Busche T."/>
            <person name="Kalinowski J."/>
            <person name="Ruckert C."/>
        </authorList>
    </citation>
    <scope>NUCLEOTIDE SEQUENCE [LARGE SCALE GENOMIC DNA]</scope>
    <source>
        <strain evidence="11 12">DSM 45997</strain>
    </source>
</reference>
<evidence type="ECO:0000256" key="2">
    <source>
        <dbReference type="ARBA" id="ARBA00022448"/>
    </source>
</evidence>
<evidence type="ECO:0000256" key="5">
    <source>
        <dbReference type="ARBA" id="ARBA00022741"/>
    </source>
</evidence>
<dbReference type="InterPro" id="IPR003593">
    <property type="entry name" value="AAA+_ATPase"/>
</dbReference>
<evidence type="ECO:0000256" key="9">
    <source>
        <dbReference type="ARBA" id="ARBA00023136"/>
    </source>
</evidence>
<dbReference type="InterPro" id="IPR017871">
    <property type="entry name" value="ABC_transporter-like_CS"/>
</dbReference>
<keyword evidence="6 11" id="KW-0067">ATP-binding</keyword>
<evidence type="ECO:0000256" key="8">
    <source>
        <dbReference type="ARBA" id="ARBA00023065"/>
    </source>
</evidence>
<evidence type="ECO:0000256" key="3">
    <source>
        <dbReference type="ARBA" id="ARBA00022475"/>
    </source>
</evidence>
<dbReference type="Proteomes" id="UP001218071">
    <property type="component" value="Chromosome"/>
</dbReference>
<evidence type="ECO:0000313" key="12">
    <source>
        <dbReference type="Proteomes" id="UP001218071"/>
    </source>
</evidence>
<keyword evidence="2" id="KW-0813">Transport</keyword>
<keyword evidence="7" id="KW-0408">Iron</keyword>
<feature type="domain" description="ABC transporter" evidence="10">
    <location>
        <begin position="19"/>
        <end position="255"/>
    </location>
</feature>